<keyword evidence="2" id="KW-0520">NAD</keyword>
<reference evidence="4 5" key="1">
    <citation type="submission" date="2015-07" db="EMBL/GenBank/DDBJ databases">
        <authorList>
            <person name="Ju K.-S."/>
            <person name="Doroghazi J.R."/>
            <person name="Metcalf W.W."/>
        </authorList>
    </citation>
    <scope>NUCLEOTIDE SEQUENCE [LARGE SCALE GENOMIC DNA]</scope>
    <source>
        <strain evidence="4 5">NRRL B-3589</strain>
    </source>
</reference>
<dbReference type="Gene3D" id="3.40.50.720">
    <property type="entry name" value="NAD(P)-binding Rossmann-like Domain"/>
    <property type="match status" value="2"/>
</dbReference>
<keyword evidence="5" id="KW-1185">Reference proteome</keyword>
<feature type="non-terminal residue" evidence="4">
    <location>
        <position position="260"/>
    </location>
</feature>
<evidence type="ECO:0000313" key="5">
    <source>
        <dbReference type="Proteomes" id="UP000037020"/>
    </source>
</evidence>
<comment type="caution">
    <text evidence="4">The sequence shown here is derived from an EMBL/GenBank/DDBJ whole genome shotgun (WGS) entry which is preliminary data.</text>
</comment>
<dbReference type="InterPro" id="IPR050223">
    <property type="entry name" value="D-isomer_2-hydroxyacid_DH"/>
</dbReference>
<dbReference type="InterPro" id="IPR006140">
    <property type="entry name" value="D-isomer_DH_NAD-bd"/>
</dbReference>
<dbReference type="PANTHER" id="PTHR10996">
    <property type="entry name" value="2-HYDROXYACID DEHYDROGENASE-RELATED"/>
    <property type="match status" value="1"/>
</dbReference>
<feature type="domain" description="D-isomer specific 2-hydroxyacid dehydrogenase NAD-binding" evidence="3">
    <location>
        <begin position="120"/>
        <end position="259"/>
    </location>
</feature>
<dbReference type="Proteomes" id="UP000037020">
    <property type="component" value="Unassembled WGS sequence"/>
</dbReference>
<accession>A0ABR5J3S4</accession>
<organism evidence="4 5">
    <name type="scientific">Streptomyces varsoviensis</name>
    <dbReference type="NCBI Taxonomy" id="67373"/>
    <lineage>
        <taxon>Bacteria</taxon>
        <taxon>Bacillati</taxon>
        <taxon>Actinomycetota</taxon>
        <taxon>Actinomycetes</taxon>
        <taxon>Kitasatosporales</taxon>
        <taxon>Streptomycetaceae</taxon>
        <taxon>Streptomyces</taxon>
    </lineage>
</organism>
<dbReference type="Pfam" id="PF02826">
    <property type="entry name" value="2-Hacid_dh_C"/>
    <property type="match status" value="1"/>
</dbReference>
<dbReference type="EMBL" id="LGUT01001875">
    <property type="protein sequence ID" value="KOG88065.1"/>
    <property type="molecule type" value="Genomic_DNA"/>
</dbReference>
<keyword evidence="1" id="KW-0560">Oxidoreductase</keyword>
<dbReference type="InterPro" id="IPR036291">
    <property type="entry name" value="NAD(P)-bd_dom_sf"/>
</dbReference>
<evidence type="ECO:0000313" key="4">
    <source>
        <dbReference type="EMBL" id="KOG88065.1"/>
    </source>
</evidence>
<dbReference type="SUPFAM" id="SSF51735">
    <property type="entry name" value="NAD(P)-binding Rossmann-fold domains"/>
    <property type="match status" value="1"/>
</dbReference>
<name>A0ABR5J3S4_9ACTN</name>
<evidence type="ECO:0000259" key="3">
    <source>
        <dbReference type="Pfam" id="PF02826"/>
    </source>
</evidence>
<sequence length="260" mass="26811">MCEPESRARANGPAATAAEPVGVLVPDGRGVRAVGAAPGLVPLRYALDGPLPPAATAARVLVPGRGPVERHLDLVRALPGLRLVQLLHSGTEQWAGRLPAGLLLSNARGAHGPCTAEWALAALLAVVREFPEAFASQTRGTWRPFAAETLEGKRVLIVGAGSIGAALRVRLEACGAGCTMVARRARPGVHGRDELCGLLPHHDAVVLAAPLTAESRGMADAEFLALMPDRAVLVNAGRGALVDTGALLAELGRGRLRAAL</sequence>
<gene>
    <name evidence="4" type="ORF">ADK38_21875</name>
</gene>
<evidence type="ECO:0000256" key="2">
    <source>
        <dbReference type="ARBA" id="ARBA00023027"/>
    </source>
</evidence>
<protein>
    <submittedName>
        <fullName evidence="4">Phosphoglycerate dehydrogenase</fullName>
    </submittedName>
</protein>
<evidence type="ECO:0000256" key="1">
    <source>
        <dbReference type="ARBA" id="ARBA00023002"/>
    </source>
</evidence>
<dbReference type="PANTHER" id="PTHR10996:SF178">
    <property type="entry name" value="2-HYDROXYACID DEHYDROGENASE YGL185C-RELATED"/>
    <property type="match status" value="1"/>
</dbReference>
<proteinExistence type="predicted"/>